<dbReference type="Pfam" id="PF24758">
    <property type="entry name" value="LRR_At5g56370"/>
    <property type="match status" value="1"/>
</dbReference>
<dbReference type="Proteomes" id="UP000824890">
    <property type="component" value="Unassembled WGS sequence"/>
</dbReference>
<reference evidence="13 14" key="1">
    <citation type="submission" date="2021-05" db="EMBL/GenBank/DDBJ databases">
        <title>Genome Assembly of Synthetic Allotetraploid Brassica napus Reveals Homoeologous Exchanges between Subgenomes.</title>
        <authorList>
            <person name="Davis J.T."/>
        </authorList>
    </citation>
    <scope>NUCLEOTIDE SEQUENCE [LARGE SCALE GENOMIC DNA]</scope>
    <source>
        <strain evidence="14">cv. Da-Ae</strain>
        <tissue evidence="13">Seedling</tissue>
    </source>
</reference>
<dbReference type="Pfam" id="PF00534">
    <property type="entry name" value="Glycos_transf_1"/>
    <property type="match status" value="1"/>
</dbReference>
<evidence type="ECO:0000313" key="14">
    <source>
        <dbReference type="Proteomes" id="UP000824890"/>
    </source>
</evidence>
<dbReference type="Pfam" id="PF00646">
    <property type="entry name" value="F-box"/>
    <property type="match status" value="1"/>
</dbReference>
<dbReference type="Gene3D" id="3.80.10.10">
    <property type="entry name" value="Ribonuclease Inhibitor"/>
    <property type="match status" value="1"/>
</dbReference>
<dbReference type="InterPro" id="IPR001810">
    <property type="entry name" value="F-box_dom"/>
</dbReference>
<evidence type="ECO:0000313" key="13">
    <source>
        <dbReference type="EMBL" id="KAH0932962.1"/>
    </source>
</evidence>
<dbReference type="CDD" id="cd22160">
    <property type="entry name" value="F-box_AtFBL13-like"/>
    <property type="match status" value="1"/>
</dbReference>
<keyword evidence="8 10" id="KW-0904">Protein phosphatase</keyword>
<dbReference type="InterPro" id="IPR036457">
    <property type="entry name" value="PPM-type-like_dom_sf"/>
</dbReference>
<dbReference type="InterPro" id="IPR032675">
    <property type="entry name" value="LRR_dom_sf"/>
</dbReference>
<keyword evidence="6 10" id="KW-0378">Hydrolase</keyword>
<dbReference type="Gene3D" id="3.40.50.2000">
    <property type="entry name" value="Glycogen Phosphorylase B"/>
    <property type="match status" value="1"/>
</dbReference>
<dbReference type="Gene3D" id="3.60.40.10">
    <property type="entry name" value="PPM-type phosphatase domain"/>
    <property type="match status" value="1"/>
</dbReference>
<sequence>MDGRLGHEGVNKHSSIKKNKLTMNRLVIMAPESPVFFPSPLVFSPTSVKTPSSSPRSTPQKLTMVACPSRKAKETTSCPGSDTVLKRKRPPMLDLKLPPAVASWCSTTVKTPGKADEVVEVEEDGVYSVYCKRGRRGPIEDRYVAAVEPDERVRKKAFFGVFDGHGGSKAAEFAAKNLGSNIDAAMAAARSGEEGYSTERAIRDGYIKTDEDFLKEGSRGGACCVTALISEGELAVSNAGDCRAVISRGGVAEALTTDHNPGQADELKRIEALGGYVDCCNGVWRIQGTLAVSRGIGDRYLKEWVIAEPETKTLRIKPEFEFLILASDGLWDKVTNQEAVDVVRPYCVDVENPKTLSACQKLVELSCKRGSLDDISLIIIQLQKFMANKGRDGDGVDSISSLPDELLQHILSSLKTATAVKTSTLSKRWRHVWSGTPSLYLVWNGHNFKVDSMNKTLARYTAHKMTSFHLYADNINRSIESPDINRSIEFAMSKNVENMLLDIRYYRYNLPEFLYFSSTIKQLTLSVHNYYSDMKVPTSSVSWTSLKKLSLFCCNFSEECMARILSGSPILERLRLDFCSELKVIDVSKSLSLRTLEATISAAGIQIVAPHIRCLRLKSCLYQCTLVDVSSLTEANLEISVMSTEILTDGFPQVIMQKMVEKLQNVETLTFGPNLLKILSVAELHHLPFPSFKVKDLTLETTISQDVIPGLVTVLENSPQLKKLTVQPKLVNGTVLGKSLDDLLDYGAMLNSIRRQLESFRLWSIAFVHERFGISVVEYMTAAGAIPIAHNSAGPKMDIEEDGQRTGFLAETVEEYAEAILEIVKMKETERLKMAAYAGK</sequence>
<evidence type="ECO:0000256" key="9">
    <source>
        <dbReference type="ARBA" id="ARBA00023211"/>
    </source>
</evidence>
<evidence type="ECO:0000256" key="8">
    <source>
        <dbReference type="ARBA" id="ARBA00022912"/>
    </source>
</evidence>
<dbReference type="SMART" id="SM00331">
    <property type="entry name" value="PP2C_SIG"/>
    <property type="match status" value="1"/>
</dbReference>
<accession>A0ABQ8DV27</accession>
<dbReference type="InterPro" id="IPR055411">
    <property type="entry name" value="LRR_FXL15/At3g58940/PEG3-like"/>
</dbReference>
<evidence type="ECO:0000259" key="11">
    <source>
        <dbReference type="PROSITE" id="PS50181"/>
    </source>
</evidence>
<dbReference type="SMART" id="SM00332">
    <property type="entry name" value="PP2Cc"/>
    <property type="match status" value="1"/>
</dbReference>
<keyword evidence="14" id="KW-1185">Reference proteome</keyword>
<evidence type="ECO:0000256" key="7">
    <source>
        <dbReference type="ARBA" id="ARBA00022842"/>
    </source>
</evidence>
<dbReference type="SUPFAM" id="SSF81606">
    <property type="entry name" value="PP2C-like"/>
    <property type="match status" value="1"/>
</dbReference>
<feature type="domain" description="F-box" evidence="11">
    <location>
        <begin position="396"/>
        <end position="446"/>
    </location>
</feature>
<dbReference type="InterPro" id="IPR015655">
    <property type="entry name" value="PP2C"/>
</dbReference>
<organism evidence="13 14">
    <name type="scientific">Brassica napus</name>
    <name type="common">Rape</name>
    <dbReference type="NCBI Taxonomy" id="3708"/>
    <lineage>
        <taxon>Eukaryota</taxon>
        <taxon>Viridiplantae</taxon>
        <taxon>Streptophyta</taxon>
        <taxon>Embryophyta</taxon>
        <taxon>Tracheophyta</taxon>
        <taxon>Spermatophyta</taxon>
        <taxon>Magnoliopsida</taxon>
        <taxon>eudicotyledons</taxon>
        <taxon>Gunneridae</taxon>
        <taxon>Pentapetalae</taxon>
        <taxon>rosids</taxon>
        <taxon>malvids</taxon>
        <taxon>Brassicales</taxon>
        <taxon>Brassicaceae</taxon>
        <taxon>Brassiceae</taxon>
        <taxon>Brassica</taxon>
    </lineage>
</organism>
<evidence type="ECO:0000256" key="1">
    <source>
        <dbReference type="ARBA" id="ARBA00001936"/>
    </source>
</evidence>
<dbReference type="InterPro" id="IPR000222">
    <property type="entry name" value="PP2C_BS"/>
</dbReference>
<gene>
    <name evidence="13" type="ORF">HID58_010079</name>
</gene>
<keyword evidence="4" id="KW-0328">Glycosyltransferase</keyword>
<keyword evidence="5" id="KW-0479">Metal-binding</keyword>
<dbReference type="EC" id="3.1.3.16" evidence="3"/>
<dbReference type="PROSITE" id="PS51746">
    <property type="entry name" value="PPM_2"/>
    <property type="match status" value="1"/>
</dbReference>
<evidence type="ECO:0000256" key="2">
    <source>
        <dbReference type="ARBA" id="ARBA00001946"/>
    </source>
</evidence>
<evidence type="ECO:0000256" key="4">
    <source>
        <dbReference type="ARBA" id="ARBA00022676"/>
    </source>
</evidence>
<dbReference type="CDD" id="cd00143">
    <property type="entry name" value="PP2Cc"/>
    <property type="match status" value="1"/>
</dbReference>
<dbReference type="PROSITE" id="PS50181">
    <property type="entry name" value="FBOX"/>
    <property type="match status" value="1"/>
</dbReference>
<keyword evidence="9" id="KW-0464">Manganese</keyword>
<dbReference type="InterPro" id="IPR053781">
    <property type="entry name" value="F-box_AtFBL13-like"/>
</dbReference>
<comment type="similarity">
    <text evidence="10">Belongs to the PP2C family.</text>
</comment>
<dbReference type="InterPro" id="IPR001932">
    <property type="entry name" value="PPM-type_phosphatase-like_dom"/>
</dbReference>
<comment type="cofactor">
    <cofactor evidence="2">
        <name>Mg(2+)</name>
        <dbReference type="ChEBI" id="CHEBI:18420"/>
    </cofactor>
</comment>
<feature type="domain" description="PPM-type phosphatase" evidence="12">
    <location>
        <begin position="126"/>
        <end position="382"/>
    </location>
</feature>
<dbReference type="PROSITE" id="PS01032">
    <property type="entry name" value="PPM_1"/>
    <property type="match status" value="1"/>
</dbReference>
<dbReference type="SUPFAM" id="SSF52047">
    <property type="entry name" value="RNI-like"/>
    <property type="match status" value="1"/>
</dbReference>
<evidence type="ECO:0000256" key="10">
    <source>
        <dbReference type="RuleBase" id="RU003465"/>
    </source>
</evidence>
<evidence type="ECO:0000256" key="6">
    <source>
        <dbReference type="ARBA" id="ARBA00022801"/>
    </source>
</evidence>
<dbReference type="EMBL" id="JAGKQM010000003">
    <property type="protein sequence ID" value="KAH0932962.1"/>
    <property type="molecule type" value="Genomic_DNA"/>
</dbReference>
<dbReference type="SUPFAM" id="SSF81383">
    <property type="entry name" value="F-box domain"/>
    <property type="match status" value="1"/>
</dbReference>
<dbReference type="InterPro" id="IPR001296">
    <property type="entry name" value="Glyco_trans_1"/>
</dbReference>
<evidence type="ECO:0000256" key="3">
    <source>
        <dbReference type="ARBA" id="ARBA00013081"/>
    </source>
</evidence>
<comment type="cofactor">
    <cofactor evidence="1">
        <name>Mn(2+)</name>
        <dbReference type="ChEBI" id="CHEBI:29035"/>
    </cofactor>
</comment>
<evidence type="ECO:0000256" key="5">
    <source>
        <dbReference type="ARBA" id="ARBA00022723"/>
    </source>
</evidence>
<evidence type="ECO:0000259" key="12">
    <source>
        <dbReference type="PROSITE" id="PS51746"/>
    </source>
</evidence>
<proteinExistence type="inferred from homology"/>
<keyword evidence="7" id="KW-0460">Magnesium</keyword>
<dbReference type="SMART" id="SM00256">
    <property type="entry name" value="FBOX"/>
    <property type="match status" value="1"/>
</dbReference>
<dbReference type="InterPro" id="IPR036047">
    <property type="entry name" value="F-box-like_dom_sf"/>
</dbReference>
<dbReference type="PANTHER" id="PTHR47992">
    <property type="entry name" value="PROTEIN PHOSPHATASE"/>
    <property type="match status" value="1"/>
</dbReference>
<protein>
    <recommendedName>
        <fullName evidence="3">protein-serine/threonine phosphatase</fullName>
        <ecNumber evidence="3">3.1.3.16</ecNumber>
    </recommendedName>
</protein>
<dbReference type="Pfam" id="PF00481">
    <property type="entry name" value="PP2C"/>
    <property type="match status" value="1"/>
</dbReference>
<keyword evidence="4" id="KW-0808">Transferase</keyword>
<name>A0ABQ8DV27_BRANA</name>
<comment type="caution">
    <text evidence="13">The sequence shown here is derived from an EMBL/GenBank/DDBJ whole genome shotgun (WGS) entry which is preliminary data.</text>
</comment>